<dbReference type="PANTHER" id="PTHR32149:SF2">
    <property type="entry name" value="LYMPHOCYTE ANTIGEN 6 COMPLEX LOCUS PROTEIN G6C"/>
    <property type="match status" value="1"/>
</dbReference>
<dbReference type="Pfam" id="PF00021">
    <property type="entry name" value="UPAR_LY6"/>
    <property type="match status" value="1"/>
</dbReference>
<evidence type="ECO:0000313" key="3">
    <source>
        <dbReference type="Proteomes" id="UP000248482"/>
    </source>
</evidence>
<gene>
    <name evidence="4" type="primary">LOC111152520</name>
</gene>
<feature type="domain" description="UPAR/Ly6" evidence="2">
    <location>
        <begin position="68"/>
        <end position="149"/>
    </location>
</feature>
<evidence type="ECO:0000256" key="1">
    <source>
        <dbReference type="SAM" id="Phobius"/>
    </source>
</evidence>
<feature type="transmembrane region" description="Helical" evidence="1">
    <location>
        <begin position="156"/>
        <end position="173"/>
    </location>
</feature>
<dbReference type="InterPro" id="IPR045860">
    <property type="entry name" value="Snake_toxin-like_sf"/>
</dbReference>
<keyword evidence="1" id="KW-0812">Transmembrane</keyword>
<proteinExistence type="predicted"/>
<dbReference type="STRING" id="391180.A0A2Y9KB81"/>
<protein>
    <submittedName>
        <fullName evidence="4">LOW QUALITY PROTEIN: lymphocyte antigen 6 complex locus protein G6c</fullName>
    </submittedName>
</protein>
<dbReference type="PANTHER" id="PTHR32149">
    <property type="entry name" value="LYMPHOCYTE ANTIGEN 6 COMPLEX LOCUS PROTEIN G6C"/>
    <property type="match status" value="1"/>
</dbReference>
<dbReference type="CDD" id="cd23546">
    <property type="entry name" value="TFP_LU_ECD_Ly6G6c"/>
    <property type="match status" value="1"/>
</dbReference>
<reference evidence="4" key="1">
    <citation type="submission" date="2025-08" db="UniProtKB">
        <authorList>
            <consortium name="RefSeq"/>
        </authorList>
    </citation>
    <scope>IDENTIFICATION</scope>
    <source>
        <tissue evidence="4">Blood</tissue>
    </source>
</reference>
<dbReference type="GeneID" id="111152520"/>
<organism evidence="3 4">
    <name type="scientific">Enhydra lutris kenyoni</name>
    <name type="common">northern sea otter</name>
    <dbReference type="NCBI Taxonomy" id="391180"/>
    <lineage>
        <taxon>Eukaryota</taxon>
        <taxon>Metazoa</taxon>
        <taxon>Chordata</taxon>
        <taxon>Craniata</taxon>
        <taxon>Vertebrata</taxon>
        <taxon>Euteleostomi</taxon>
        <taxon>Mammalia</taxon>
        <taxon>Eutheria</taxon>
        <taxon>Laurasiatheria</taxon>
        <taxon>Carnivora</taxon>
        <taxon>Caniformia</taxon>
        <taxon>Musteloidea</taxon>
        <taxon>Mustelidae</taxon>
        <taxon>Lutrinae</taxon>
        <taxon>Enhydra</taxon>
    </lineage>
</organism>
<sequence>MGKEGPPEAGKGGTFGIINSKKATNSQSWIPETLLCQLLHLLPSPGTLIMKGFLLLILSALLCWVSADIRCHSCYKVPVLGCVDRQSCRLEPGQQCLTTNVYLGKMWVFSNLRCGTPEEPCRETFNQTNHKLGLTYNTTCCNKDNCNSPAPRPTPALALILLTSVAGLGLWLLH</sequence>
<evidence type="ECO:0000259" key="2">
    <source>
        <dbReference type="Pfam" id="PF00021"/>
    </source>
</evidence>
<dbReference type="InterPro" id="IPR039237">
    <property type="entry name" value="LY6G6C"/>
</dbReference>
<dbReference type="KEGG" id="elk:111152520"/>
<dbReference type="GO" id="GO:0032991">
    <property type="term" value="C:protein-containing complex"/>
    <property type="evidence" value="ECO:0007669"/>
    <property type="project" value="TreeGrafter"/>
</dbReference>
<keyword evidence="1" id="KW-1133">Transmembrane helix</keyword>
<accession>A0A2Y9KB81</accession>
<dbReference type="OrthoDB" id="9828511at2759"/>
<dbReference type="AlphaFoldDB" id="A0A2Y9KB81"/>
<dbReference type="SUPFAM" id="SSF57302">
    <property type="entry name" value="Snake toxin-like"/>
    <property type="match status" value="1"/>
</dbReference>
<evidence type="ECO:0000313" key="4">
    <source>
        <dbReference type="RefSeq" id="XP_022366715.1"/>
    </source>
</evidence>
<keyword evidence="3" id="KW-1185">Reference proteome</keyword>
<dbReference type="Proteomes" id="UP000248482">
    <property type="component" value="Unplaced"/>
</dbReference>
<keyword evidence="1" id="KW-0472">Membrane</keyword>
<dbReference type="InterPro" id="IPR016054">
    <property type="entry name" value="LY6_UPA_recep-like"/>
</dbReference>
<name>A0A2Y9KB81_ENHLU</name>
<feature type="transmembrane region" description="Helical" evidence="1">
    <location>
        <begin position="48"/>
        <end position="67"/>
    </location>
</feature>
<dbReference type="RefSeq" id="XP_022366715.1">
    <property type="nucleotide sequence ID" value="XM_022511007.1"/>
</dbReference>
<dbReference type="GO" id="GO:0009897">
    <property type="term" value="C:external side of plasma membrane"/>
    <property type="evidence" value="ECO:0007669"/>
    <property type="project" value="TreeGrafter"/>
</dbReference>